<dbReference type="SMART" id="SM00225">
    <property type="entry name" value="BTB"/>
    <property type="match status" value="1"/>
</dbReference>
<reference evidence="3 4" key="1">
    <citation type="submission" date="2019-01" db="EMBL/GenBank/DDBJ databases">
        <title>Genome sequencing of the rare red list fungi Fomitopsis rosea.</title>
        <authorList>
            <person name="Buettner E."/>
            <person name="Kellner H."/>
        </authorList>
    </citation>
    <scope>NUCLEOTIDE SEQUENCE [LARGE SCALE GENOMIC DNA]</scope>
    <source>
        <strain evidence="3 4">DSM 105464</strain>
    </source>
</reference>
<comment type="caution">
    <text evidence="3">The sequence shown here is derived from an EMBL/GenBank/DDBJ whole genome shotgun (WGS) entry which is preliminary data.</text>
</comment>
<proteinExistence type="predicted"/>
<feature type="compositionally biased region" description="Polar residues" evidence="1">
    <location>
        <begin position="41"/>
        <end position="53"/>
    </location>
</feature>
<feature type="region of interest" description="Disordered" evidence="1">
    <location>
        <begin position="191"/>
        <end position="224"/>
    </location>
</feature>
<dbReference type="PROSITE" id="PS50097">
    <property type="entry name" value="BTB"/>
    <property type="match status" value="1"/>
</dbReference>
<dbReference type="CDD" id="cd18186">
    <property type="entry name" value="BTB_POZ_ZBTB_KLHL-like"/>
    <property type="match status" value="1"/>
</dbReference>
<organism evidence="3 4">
    <name type="scientific">Rhodofomes roseus</name>
    <dbReference type="NCBI Taxonomy" id="34475"/>
    <lineage>
        <taxon>Eukaryota</taxon>
        <taxon>Fungi</taxon>
        <taxon>Dikarya</taxon>
        <taxon>Basidiomycota</taxon>
        <taxon>Agaricomycotina</taxon>
        <taxon>Agaricomycetes</taxon>
        <taxon>Polyporales</taxon>
        <taxon>Rhodofomes</taxon>
    </lineage>
</organism>
<feature type="compositionally biased region" description="Acidic residues" evidence="1">
    <location>
        <begin position="123"/>
        <end position="139"/>
    </location>
</feature>
<feature type="region of interest" description="Disordered" evidence="1">
    <location>
        <begin position="248"/>
        <end position="289"/>
    </location>
</feature>
<sequence length="748" mass="83142">MSIPDYFQVPDLNSIQVDQSWMGMDSPYPPTPYRRSRKSHASNPSWISNSIMQPSAHPWPGNSSRPLPQPTHSRGLSASSQWQSERLNDYASESAAPERDETGGDLEAQLGEDEAMGQAMDGGEGEGEGEVEGEDEEWGTPESTDHITVPEGAIPAADHSPQRGRARAFVGGFVTGLRNLPRLMVKTERRALRKGAPEPYAAQDPEALPAYDDPSQPVPGPSNVHYVQAMEMPSEHVASSQLSYAVGDSQDQPVQIPPEYRNEEPHPQNSATRPPLGLSSPAVGTPVLVEPRPTRDYAKMESPIRTAPPDDSFSAHITRIHNFIVELKNLPWVSSRVTVDYFPEKSGRARDPKIKPGSWYSTPQHHEIDLLATPAAAKAEYFKLCKMDALTARAANLADELIRSDFWFNDGNIILVVRGIAFKVHRGQLERHSEIFRDLFSMPQPPDQVLLDGCQWLELYDSPSDVLHLLSALYDGLYITKPCAIKFDVISGVLRLSNKYLIDHLRIRCLQWLRADWPSSLEGWDRRELQATDDNKRYAPRESYPHPIRIINLARELALDDLLPSALYDLSRYGPRKIAAGTTTVPCPAPTSASVATNALDERICLSPQELYTALLGRECGQRYIASFIEKELSGRPVSPTCINRHRDNGRPCRESFYFIMLNILRSVGGISAGRDADPLFTLVQAIEMLSRKDFTDGEKQCGLQICEACKIDFAQSAAKARQDVWAQLPSWFGFGTHATAPIVSKTC</sequence>
<dbReference type="AlphaFoldDB" id="A0A4Y9YIB0"/>
<dbReference type="EMBL" id="SEKV01000173">
    <property type="protein sequence ID" value="TFY62276.1"/>
    <property type="molecule type" value="Genomic_DNA"/>
</dbReference>
<feature type="domain" description="BTB" evidence="2">
    <location>
        <begin position="411"/>
        <end position="482"/>
    </location>
</feature>
<evidence type="ECO:0000259" key="2">
    <source>
        <dbReference type="PROSITE" id="PS50097"/>
    </source>
</evidence>
<dbReference type="Proteomes" id="UP000298390">
    <property type="component" value="Unassembled WGS sequence"/>
</dbReference>
<dbReference type="Gene3D" id="3.30.710.10">
    <property type="entry name" value="Potassium Channel Kv1.1, Chain A"/>
    <property type="match status" value="1"/>
</dbReference>
<evidence type="ECO:0000256" key="1">
    <source>
        <dbReference type="SAM" id="MobiDB-lite"/>
    </source>
</evidence>
<dbReference type="InterPro" id="IPR011333">
    <property type="entry name" value="SKP1/BTB/POZ_sf"/>
</dbReference>
<gene>
    <name evidence="3" type="ORF">EVJ58_g3961</name>
</gene>
<dbReference type="SUPFAM" id="SSF54695">
    <property type="entry name" value="POZ domain"/>
    <property type="match status" value="1"/>
</dbReference>
<dbReference type="STRING" id="34475.A0A4Y9YIB0"/>
<feature type="region of interest" description="Disordered" evidence="1">
    <location>
        <begin position="14"/>
        <end position="163"/>
    </location>
</feature>
<dbReference type="InterPro" id="IPR000210">
    <property type="entry name" value="BTB/POZ_dom"/>
</dbReference>
<evidence type="ECO:0000313" key="4">
    <source>
        <dbReference type="Proteomes" id="UP000298390"/>
    </source>
</evidence>
<feature type="compositionally biased region" description="Polar residues" evidence="1">
    <location>
        <begin position="61"/>
        <end position="85"/>
    </location>
</feature>
<protein>
    <recommendedName>
        <fullName evidence="2">BTB domain-containing protein</fullName>
    </recommendedName>
</protein>
<dbReference type="Pfam" id="PF00651">
    <property type="entry name" value="BTB"/>
    <property type="match status" value="1"/>
</dbReference>
<name>A0A4Y9YIB0_9APHY</name>
<accession>A0A4Y9YIB0</accession>
<evidence type="ECO:0000313" key="3">
    <source>
        <dbReference type="EMBL" id="TFY62276.1"/>
    </source>
</evidence>